<gene>
    <name evidence="3" type="ORF">KC19_8G012700</name>
</gene>
<dbReference type="Pfam" id="PF01423">
    <property type="entry name" value="LSM"/>
    <property type="match status" value="1"/>
</dbReference>
<protein>
    <recommendedName>
        <fullName evidence="2">Sm domain-containing protein</fullName>
    </recommendedName>
</protein>
<dbReference type="SMART" id="SM00651">
    <property type="entry name" value="Sm"/>
    <property type="match status" value="1"/>
</dbReference>
<evidence type="ECO:0000313" key="3">
    <source>
        <dbReference type="EMBL" id="KAG0563215.1"/>
    </source>
</evidence>
<evidence type="ECO:0000259" key="2">
    <source>
        <dbReference type="SMART" id="SM00651"/>
    </source>
</evidence>
<sequence>MDALTLLGLSTIPEEFKDPVEDASGDGKDPSDEVRGRREELEDYVVGKQSSDDEDHVKGIVKKARQLLNREVRVGVEDGRVFVGKLHCLDKQKNIILYDTVEFRSFPGVEAKAAEQRSLGLVLIPARCRTSCYVKCLLEEKLDFLTIKS</sequence>
<dbReference type="InterPro" id="IPR050914">
    <property type="entry name" value="snRNP_SmB/NAA38-like"/>
</dbReference>
<dbReference type="EMBL" id="CM026429">
    <property type="protein sequence ID" value="KAG0563215.1"/>
    <property type="molecule type" value="Genomic_DNA"/>
</dbReference>
<dbReference type="PANTHER" id="PTHR10701">
    <property type="entry name" value="SMALL NUCLEAR RIBONUCLEOPROTEIN-ASSOCIATED PROTEIN B AND N"/>
    <property type="match status" value="1"/>
</dbReference>
<dbReference type="GO" id="GO:0031417">
    <property type="term" value="C:NatC complex"/>
    <property type="evidence" value="ECO:0007669"/>
    <property type="project" value="InterPro"/>
</dbReference>
<evidence type="ECO:0000313" key="4">
    <source>
        <dbReference type="Proteomes" id="UP000822688"/>
    </source>
</evidence>
<accession>A0A8T0GXQ5</accession>
<dbReference type="InterPro" id="IPR001163">
    <property type="entry name" value="Sm_dom_euk/arc"/>
</dbReference>
<dbReference type="Proteomes" id="UP000822688">
    <property type="component" value="Chromosome 8"/>
</dbReference>
<name>A0A8T0GXQ5_CERPU</name>
<keyword evidence="4" id="KW-1185">Reference proteome</keyword>
<dbReference type="SUPFAM" id="SSF50182">
    <property type="entry name" value="Sm-like ribonucleoproteins"/>
    <property type="match status" value="1"/>
</dbReference>
<dbReference type="Gene3D" id="2.30.30.100">
    <property type="match status" value="1"/>
</dbReference>
<reference evidence="3" key="1">
    <citation type="submission" date="2020-06" db="EMBL/GenBank/DDBJ databases">
        <title>WGS assembly of Ceratodon purpureus strain R40.</title>
        <authorList>
            <person name="Carey S.B."/>
            <person name="Jenkins J."/>
            <person name="Shu S."/>
            <person name="Lovell J.T."/>
            <person name="Sreedasyam A."/>
            <person name="Maumus F."/>
            <person name="Tiley G.P."/>
            <person name="Fernandez-Pozo N."/>
            <person name="Barry K."/>
            <person name="Chen C."/>
            <person name="Wang M."/>
            <person name="Lipzen A."/>
            <person name="Daum C."/>
            <person name="Saski C.A."/>
            <person name="Payton A.C."/>
            <person name="Mcbreen J.C."/>
            <person name="Conrad R.E."/>
            <person name="Kollar L.M."/>
            <person name="Olsson S."/>
            <person name="Huttunen S."/>
            <person name="Landis J.B."/>
            <person name="Wickett N.J."/>
            <person name="Johnson M.G."/>
            <person name="Rensing S.A."/>
            <person name="Grimwood J."/>
            <person name="Schmutz J."/>
            <person name="Mcdaniel S.F."/>
        </authorList>
    </citation>
    <scope>NUCLEOTIDE SEQUENCE</scope>
    <source>
        <strain evidence="3">R40</strain>
    </source>
</reference>
<dbReference type="AlphaFoldDB" id="A0A8T0GXQ5"/>
<dbReference type="InterPro" id="IPR010920">
    <property type="entry name" value="LSM_dom_sf"/>
</dbReference>
<organism evidence="3 4">
    <name type="scientific">Ceratodon purpureus</name>
    <name type="common">Fire moss</name>
    <name type="synonym">Dicranum purpureum</name>
    <dbReference type="NCBI Taxonomy" id="3225"/>
    <lineage>
        <taxon>Eukaryota</taxon>
        <taxon>Viridiplantae</taxon>
        <taxon>Streptophyta</taxon>
        <taxon>Embryophyta</taxon>
        <taxon>Bryophyta</taxon>
        <taxon>Bryophytina</taxon>
        <taxon>Bryopsida</taxon>
        <taxon>Dicranidae</taxon>
        <taxon>Pseudoditrichales</taxon>
        <taxon>Ditrichaceae</taxon>
        <taxon>Ceratodon</taxon>
    </lineage>
</organism>
<feature type="region of interest" description="Disordered" evidence="1">
    <location>
        <begin position="15"/>
        <end position="40"/>
    </location>
</feature>
<dbReference type="CDD" id="cd06168">
    <property type="entry name" value="LSMD1"/>
    <property type="match status" value="1"/>
</dbReference>
<dbReference type="PANTHER" id="PTHR10701:SF5">
    <property type="entry name" value="N-ALPHA-ACETYLTRANSFERASE 38, NATC AUXILIARY SUBUNIT"/>
    <property type="match status" value="1"/>
</dbReference>
<evidence type="ECO:0000256" key="1">
    <source>
        <dbReference type="SAM" id="MobiDB-lite"/>
    </source>
</evidence>
<proteinExistence type="predicted"/>
<comment type="caution">
    <text evidence="3">The sequence shown here is derived from an EMBL/GenBank/DDBJ whole genome shotgun (WGS) entry which is preliminary data.</text>
</comment>
<feature type="domain" description="Sm" evidence="2">
    <location>
        <begin position="62"/>
        <end position="136"/>
    </location>
</feature>
<dbReference type="InterPro" id="IPR034110">
    <property type="entry name" value="LSMD1_Sm"/>
</dbReference>